<protein>
    <recommendedName>
        <fullName evidence="3">DPH-type MB domain-containing protein</fullName>
    </recommendedName>
</protein>
<proteinExistence type="predicted"/>
<evidence type="ECO:0008006" key="3">
    <source>
        <dbReference type="Google" id="ProtNLM"/>
    </source>
</evidence>
<evidence type="ECO:0000313" key="2">
    <source>
        <dbReference type="Proteomes" id="UP001428290"/>
    </source>
</evidence>
<dbReference type="RefSeq" id="WP_345721825.1">
    <property type="nucleotide sequence ID" value="NZ_BAABRU010000006.1"/>
</dbReference>
<dbReference type="Proteomes" id="UP001428290">
    <property type="component" value="Unassembled WGS sequence"/>
</dbReference>
<name>A0ABP9WYD6_9CHLR</name>
<evidence type="ECO:0000313" key="1">
    <source>
        <dbReference type="EMBL" id="GAA5528213.1"/>
    </source>
</evidence>
<organism evidence="1 2">
    <name type="scientific">Herpetosiphon gulosus</name>
    <dbReference type="NCBI Taxonomy" id="1973496"/>
    <lineage>
        <taxon>Bacteria</taxon>
        <taxon>Bacillati</taxon>
        <taxon>Chloroflexota</taxon>
        <taxon>Chloroflexia</taxon>
        <taxon>Herpetosiphonales</taxon>
        <taxon>Herpetosiphonaceae</taxon>
        <taxon>Herpetosiphon</taxon>
    </lineage>
</organism>
<comment type="caution">
    <text evidence="1">The sequence shown here is derived from an EMBL/GenBank/DDBJ whole genome shotgun (WGS) entry which is preliminary data.</text>
</comment>
<reference evidence="1 2" key="1">
    <citation type="submission" date="2024-02" db="EMBL/GenBank/DDBJ databases">
        <title>Herpetosiphon gulosus NBRC 112829.</title>
        <authorList>
            <person name="Ichikawa N."/>
            <person name="Katano-Makiyama Y."/>
            <person name="Hidaka K."/>
        </authorList>
    </citation>
    <scope>NUCLEOTIDE SEQUENCE [LARGE SCALE GENOMIC DNA]</scope>
    <source>
        <strain evidence="1 2">NBRC 112829</strain>
    </source>
</reference>
<keyword evidence="2" id="KW-1185">Reference proteome</keyword>
<accession>A0ABP9WYD6</accession>
<dbReference type="EMBL" id="BAABRU010000006">
    <property type="protein sequence ID" value="GAA5528213.1"/>
    <property type="molecule type" value="Genomic_DNA"/>
</dbReference>
<sequence>MNLAATCECGTEYDLNYVEHDGGASFSYDACPDCGIQLDRETVAEAINAD</sequence>
<gene>
    <name evidence="1" type="ORF">Hgul01_02010</name>
</gene>